<organism evidence="1 2">
    <name type="scientific">Roseomonas marmotae</name>
    <dbReference type="NCBI Taxonomy" id="2768161"/>
    <lineage>
        <taxon>Bacteria</taxon>
        <taxon>Pseudomonadati</taxon>
        <taxon>Pseudomonadota</taxon>
        <taxon>Alphaproteobacteria</taxon>
        <taxon>Acetobacterales</taxon>
        <taxon>Roseomonadaceae</taxon>
        <taxon>Roseomonas</taxon>
    </lineage>
</organism>
<dbReference type="InterPro" id="IPR025638">
    <property type="entry name" value="DUF4336"/>
</dbReference>
<dbReference type="Pfam" id="PF14234">
    <property type="entry name" value="DUF4336"/>
    <property type="match status" value="1"/>
</dbReference>
<keyword evidence="2" id="KW-1185">Reference proteome</keyword>
<accession>A0ABS3K725</accession>
<dbReference type="PANTHER" id="PTHR33835">
    <property type="entry name" value="YALI0C07656P"/>
    <property type="match status" value="1"/>
</dbReference>
<dbReference type="Proteomes" id="UP001518990">
    <property type="component" value="Unassembled WGS sequence"/>
</dbReference>
<dbReference type="InterPro" id="IPR036866">
    <property type="entry name" value="RibonucZ/Hydroxyglut_hydro"/>
</dbReference>
<sequence length="295" mass="32967">MRRQPPAARALLIGTGLLELAVVSASSTHPRSGPGQGHGLLGRLFDPHSAWAERASYPPLNTPKPVAEDLFIVDSRLPGTAGMMVAARMTVIRLPDGDLLLHSPTRFSHALKRELEKLGRIRHLVAPNIAHWIFLKEWQQACPEAITWAAPGLRKRRQVRRSGLRLDYDLTSGTPDAWEDAITLVTLPGGMDFHETALFHRPSRSLVLTDLVLNLEERKLPPLVRPLARLFGILAPDGMPPPYLRAVIRMRQEAAAHAAERMLALQPERVIFAHGRWFEHDGGSALRHSLRWLLR</sequence>
<evidence type="ECO:0000313" key="1">
    <source>
        <dbReference type="EMBL" id="MBO1073270.1"/>
    </source>
</evidence>
<dbReference type="EMBL" id="JACTNF010000001">
    <property type="protein sequence ID" value="MBO1073270.1"/>
    <property type="molecule type" value="Genomic_DNA"/>
</dbReference>
<comment type="caution">
    <text evidence="1">The sequence shown here is derived from an EMBL/GenBank/DDBJ whole genome shotgun (WGS) entry which is preliminary data.</text>
</comment>
<proteinExistence type="predicted"/>
<dbReference type="PANTHER" id="PTHR33835:SF1">
    <property type="entry name" value="METALLO-BETA-LACTAMASE DOMAIN-CONTAINING PROTEIN"/>
    <property type="match status" value="1"/>
</dbReference>
<name>A0ABS3K725_9PROT</name>
<reference evidence="1 2" key="1">
    <citation type="submission" date="2020-09" db="EMBL/GenBank/DDBJ databases">
        <title>Roseomonas.</title>
        <authorList>
            <person name="Zhu W."/>
        </authorList>
    </citation>
    <scope>NUCLEOTIDE SEQUENCE [LARGE SCALE GENOMIC DNA]</scope>
    <source>
        <strain evidence="1 2">1311</strain>
    </source>
</reference>
<protein>
    <submittedName>
        <fullName evidence="1">DUF4336 domain-containing protein</fullName>
    </submittedName>
</protein>
<dbReference type="SUPFAM" id="SSF56281">
    <property type="entry name" value="Metallo-hydrolase/oxidoreductase"/>
    <property type="match status" value="1"/>
</dbReference>
<evidence type="ECO:0000313" key="2">
    <source>
        <dbReference type="Proteomes" id="UP001518990"/>
    </source>
</evidence>
<gene>
    <name evidence="1" type="ORF">IAI60_01460</name>
</gene>